<dbReference type="InterPro" id="IPR003251">
    <property type="entry name" value="Rr_diiron-bd_dom"/>
</dbReference>
<feature type="transmembrane region" description="Helical" evidence="1">
    <location>
        <begin position="297"/>
        <end position="316"/>
    </location>
</feature>
<organism evidence="3 4">
    <name type="scientific">Muricoccus roseus</name>
    <dbReference type="NCBI Taxonomy" id="198092"/>
    <lineage>
        <taxon>Bacteria</taxon>
        <taxon>Pseudomonadati</taxon>
        <taxon>Pseudomonadota</taxon>
        <taxon>Alphaproteobacteria</taxon>
        <taxon>Acetobacterales</taxon>
        <taxon>Roseomonadaceae</taxon>
        <taxon>Muricoccus</taxon>
    </lineage>
</organism>
<dbReference type="GO" id="GO:0016491">
    <property type="term" value="F:oxidoreductase activity"/>
    <property type="evidence" value="ECO:0007669"/>
    <property type="project" value="InterPro"/>
</dbReference>
<feature type="transmembrane region" description="Helical" evidence="1">
    <location>
        <begin position="204"/>
        <end position="226"/>
    </location>
</feature>
<feature type="domain" description="Rubrerythrin diiron-binding" evidence="2">
    <location>
        <begin position="11"/>
        <end position="147"/>
    </location>
</feature>
<feature type="transmembrane region" description="Helical" evidence="1">
    <location>
        <begin position="176"/>
        <end position="198"/>
    </location>
</feature>
<dbReference type="STRING" id="198092.SAMN02745194_00280"/>
<dbReference type="GO" id="GO:0046872">
    <property type="term" value="F:metal ion binding"/>
    <property type="evidence" value="ECO:0007669"/>
    <property type="project" value="InterPro"/>
</dbReference>
<accession>A0A1M6AWR8</accession>
<dbReference type="Pfam" id="PF02915">
    <property type="entry name" value="Rubrerythrin"/>
    <property type="match status" value="1"/>
</dbReference>
<protein>
    <submittedName>
        <fullName evidence="3">Rubrerythrin</fullName>
    </submittedName>
</protein>
<dbReference type="AlphaFoldDB" id="A0A1M6AWR8"/>
<reference evidence="3 4" key="1">
    <citation type="submission" date="2016-11" db="EMBL/GenBank/DDBJ databases">
        <authorList>
            <person name="Jaros S."/>
            <person name="Januszkiewicz K."/>
            <person name="Wedrychowicz H."/>
        </authorList>
    </citation>
    <scope>NUCLEOTIDE SEQUENCE [LARGE SCALE GENOMIC DNA]</scope>
    <source>
        <strain evidence="3 4">DSM 14916</strain>
    </source>
</reference>
<feature type="transmembrane region" description="Helical" evidence="1">
    <location>
        <begin position="264"/>
        <end position="285"/>
    </location>
</feature>
<evidence type="ECO:0000256" key="1">
    <source>
        <dbReference type="SAM" id="Phobius"/>
    </source>
</evidence>
<dbReference type="PANTHER" id="PTHR33531">
    <property type="entry name" value="RUBRERYTHRIN SUBFAMILY"/>
    <property type="match status" value="1"/>
</dbReference>
<keyword evidence="4" id="KW-1185">Reference proteome</keyword>
<dbReference type="OrthoDB" id="32301at2"/>
<dbReference type="InterPro" id="IPR012347">
    <property type="entry name" value="Ferritin-like"/>
</dbReference>
<dbReference type="Proteomes" id="UP000184387">
    <property type="component" value="Unassembled WGS sequence"/>
</dbReference>
<dbReference type="CDD" id="cd01045">
    <property type="entry name" value="Ferritin_like_AB"/>
    <property type="match status" value="1"/>
</dbReference>
<dbReference type="EMBL" id="FQZF01000002">
    <property type="protein sequence ID" value="SHI40890.1"/>
    <property type="molecule type" value="Genomic_DNA"/>
</dbReference>
<evidence type="ECO:0000259" key="2">
    <source>
        <dbReference type="Pfam" id="PF02915"/>
    </source>
</evidence>
<evidence type="ECO:0000313" key="4">
    <source>
        <dbReference type="Proteomes" id="UP000184387"/>
    </source>
</evidence>
<dbReference type="SUPFAM" id="SSF47240">
    <property type="entry name" value="Ferritin-like"/>
    <property type="match status" value="1"/>
</dbReference>
<name>A0A1M6AWR8_9PROT</name>
<keyword evidence="1" id="KW-1133">Transmembrane helix</keyword>
<dbReference type="PANTHER" id="PTHR33531:SF10">
    <property type="entry name" value="BLR7895 PROTEIN"/>
    <property type="match status" value="1"/>
</dbReference>
<sequence>MKRFEDLTEAETLALAIANEEEDSRIYATFAMRLRHDFPATAAIFDGMASEEDGHRRSLLSLYEKKFGRELPLITRQDVRGFLKRNPVWLAEELRIEQVRRQAALMELEAGEFYTRAAERARDTEVRRLLGDLALVERKHEAVAERLEQTHLTESARSGEDATARRLLVLQVVQPALAGLIDGSVSTLAPIFAAAFATQNTHETFLVGLAASVGAGISMGLTEAMSDDGAITGRGRPWIRGLACGLATAIGGLGHALPYLIPDFWTATSVAAAVVVVELIVIAWIRWRYMETPFTGALIQIVLGGLLVLLAGIFIGSG</sequence>
<gene>
    <name evidence="3" type="ORF">SAMN02745194_00280</name>
</gene>
<dbReference type="NCBIfam" id="NF045676">
    <property type="entry name" value="FeExpMbfA"/>
    <property type="match status" value="1"/>
</dbReference>
<proteinExistence type="predicted"/>
<keyword evidence="1" id="KW-0812">Transmembrane</keyword>
<keyword evidence="1" id="KW-0472">Membrane</keyword>
<dbReference type="InterPro" id="IPR017040">
    <property type="entry name" value="UCP035918_rubreryth/DUF125"/>
</dbReference>
<dbReference type="RefSeq" id="WP_073130572.1">
    <property type="nucleotide sequence ID" value="NZ_FQZF01000002.1"/>
</dbReference>
<dbReference type="InterPro" id="IPR009078">
    <property type="entry name" value="Ferritin-like_SF"/>
</dbReference>
<evidence type="ECO:0000313" key="3">
    <source>
        <dbReference type="EMBL" id="SHI40890.1"/>
    </source>
</evidence>
<dbReference type="PIRSF" id="PIRSF035918">
    <property type="entry name" value="UCP035918_rubreryth_DUF125"/>
    <property type="match status" value="1"/>
</dbReference>
<dbReference type="Gene3D" id="1.20.1260.10">
    <property type="match status" value="1"/>
</dbReference>
<feature type="transmembrane region" description="Helical" evidence="1">
    <location>
        <begin position="238"/>
        <end position="258"/>
    </location>
</feature>